<dbReference type="PANTHER" id="PTHR43239:SF1">
    <property type="entry name" value="UPF0734 PROTEIN DDB_G0273871_DDB_G0273177"/>
    <property type="match status" value="1"/>
</dbReference>
<comment type="caution">
    <text evidence="1">The sequence shown here is derived from an EMBL/GenBank/DDBJ whole genome shotgun (WGS) entry which is preliminary data.</text>
</comment>
<gene>
    <name evidence="1" type="ORF">BC961_3030</name>
</gene>
<dbReference type="InterPro" id="IPR052996">
    <property type="entry name" value="Carb_Metab_Mutarotase"/>
</dbReference>
<dbReference type="InterPro" id="IPR011008">
    <property type="entry name" value="Dimeric_a/b-barrel"/>
</dbReference>
<dbReference type="EMBL" id="REFH01000014">
    <property type="protein sequence ID" value="RMA71641.1"/>
    <property type="molecule type" value="Genomic_DNA"/>
</dbReference>
<protein>
    <submittedName>
        <fullName evidence="1">L-rhamnose mutarotase</fullName>
    </submittedName>
</protein>
<dbReference type="Gene3D" id="3.30.70.100">
    <property type="match status" value="1"/>
</dbReference>
<dbReference type="Proteomes" id="UP000280368">
    <property type="component" value="Unassembled WGS sequence"/>
</dbReference>
<dbReference type="PANTHER" id="PTHR43239">
    <property type="entry name" value="UPF0734 PROTEIN DDB_G0273871/DDB_G0273177"/>
    <property type="match status" value="1"/>
</dbReference>
<accession>A0A3L9ZFA6</accession>
<dbReference type="SUPFAM" id="SSF54909">
    <property type="entry name" value="Dimeric alpha+beta barrel"/>
    <property type="match status" value="1"/>
</dbReference>
<evidence type="ECO:0000313" key="2">
    <source>
        <dbReference type="Proteomes" id="UP000280368"/>
    </source>
</evidence>
<dbReference type="Pfam" id="PF05336">
    <property type="entry name" value="rhaM"/>
    <property type="match status" value="1"/>
</dbReference>
<dbReference type="InterPro" id="IPR008000">
    <property type="entry name" value="Rham/fucose_mutarotase"/>
</dbReference>
<keyword evidence="2" id="KW-1185">Reference proteome</keyword>
<dbReference type="AlphaFoldDB" id="A0A3L9ZFA6"/>
<dbReference type="RefSeq" id="WP_121926574.1">
    <property type="nucleotide sequence ID" value="NZ_CBCSGA010000022.1"/>
</dbReference>
<dbReference type="GO" id="GO:0016857">
    <property type="term" value="F:racemase and epimerase activity, acting on carbohydrates and derivatives"/>
    <property type="evidence" value="ECO:0007669"/>
    <property type="project" value="InterPro"/>
</dbReference>
<sequence>MITDRHCFALDLIDDTNLIEAYKKYHESVWPEIVESIKDAGIQDLQIYLVANRLFMIMDVSENFSFEQKSQSDAANPKVQEWEQLMWNYQQAIPQAKKGEKWMLMEKIYHLKK</sequence>
<proteinExistence type="predicted"/>
<organism evidence="1 2">
    <name type="scientific">Flavobacterium weaverense</name>
    <dbReference type="NCBI Taxonomy" id="271156"/>
    <lineage>
        <taxon>Bacteria</taxon>
        <taxon>Pseudomonadati</taxon>
        <taxon>Bacteroidota</taxon>
        <taxon>Flavobacteriia</taxon>
        <taxon>Flavobacteriales</taxon>
        <taxon>Flavobacteriaceae</taxon>
        <taxon>Flavobacterium</taxon>
    </lineage>
</organism>
<reference evidence="1 2" key="1">
    <citation type="submission" date="2018-10" db="EMBL/GenBank/DDBJ databases">
        <title>Genomic Encyclopedia of Archaeal and Bacterial Type Strains, Phase II (KMG-II): from individual species to whole genera.</title>
        <authorList>
            <person name="Goeker M."/>
        </authorList>
    </citation>
    <scope>NUCLEOTIDE SEQUENCE [LARGE SCALE GENOMIC DNA]</scope>
    <source>
        <strain evidence="1 2">DSM 19727</strain>
    </source>
</reference>
<dbReference type="OrthoDB" id="1430580at2"/>
<evidence type="ECO:0000313" key="1">
    <source>
        <dbReference type="EMBL" id="RMA71641.1"/>
    </source>
</evidence>
<name>A0A3L9ZFA6_9FLAO</name>